<evidence type="ECO:0000313" key="10">
    <source>
        <dbReference type="Proteomes" id="UP001460270"/>
    </source>
</evidence>
<dbReference type="Proteomes" id="UP001460270">
    <property type="component" value="Unassembled WGS sequence"/>
</dbReference>
<feature type="compositionally biased region" description="Low complexity" evidence="7">
    <location>
        <begin position="187"/>
        <end position="211"/>
    </location>
</feature>
<evidence type="ECO:0000313" key="9">
    <source>
        <dbReference type="EMBL" id="KAK7922660.1"/>
    </source>
</evidence>
<evidence type="ECO:0000256" key="1">
    <source>
        <dbReference type="ARBA" id="ARBA00004477"/>
    </source>
</evidence>
<reference evidence="10" key="1">
    <citation type="submission" date="2024-04" db="EMBL/GenBank/DDBJ databases">
        <title>Salinicola lusitanus LLJ914,a marine bacterium isolated from the Okinawa Trough.</title>
        <authorList>
            <person name="Li J."/>
        </authorList>
    </citation>
    <scope>NUCLEOTIDE SEQUENCE [LARGE SCALE GENOMIC DNA]</scope>
</reference>
<dbReference type="InterPro" id="IPR046964">
    <property type="entry name" value="RTN1-4"/>
</dbReference>
<dbReference type="Pfam" id="PF02453">
    <property type="entry name" value="Reticulon"/>
    <property type="match status" value="1"/>
</dbReference>
<evidence type="ECO:0000256" key="5">
    <source>
        <dbReference type="ARBA" id="ARBA00023136"/>
    </source>
</evidence>
<dbReference type="Gene3D" id="1.20.5.2480">
    <property type="match status" value="1"/>
</dbReference>
<comment type="caution">
    <text evidence="9">The sequence shown here is derived from an EMBL/GenBank/DDBJ whole genome shotgun (WGS) entry which is preliminary data.</text>
</comment>
<feature type="transmembrane region" description="Helical" evidence="6">
    <location>
        <begin position="21"/>
        <end position="54"/>
    </location>
</feature>
<accession>A0AAW0PFJ3</accession>
<dbReference type="InterPro" id="IPR003388">
    <property type="entry name" value="Reticulon"/>
</dbReference>
<dbReference type="GO" id="GO:0014069">
    <property type="term" value="C:postsynaptic density"/>
    <property type="evidence" value="ECO:0007669"/>
    <property type="project" value="TreeGrafter"/>
</dbReference>
<keyword evidence="10" id="KW-1185">Reference proteome</keyword>
<dbReference type="GO" id="GO:0043005">
    <property type="term" value="C:neuron projection"/>
    <property type="evidence" value="ECO:0007669"/>
    <property type="project" value="TreeGrafter"/>
</dbReference>
<feature type="domain" description="Reticulon" evidence="8">
    <location>
        <begin position="5"/>
        <end position="217"/>
    </location>
</feature>
<comment type="subcellular location">
    <subcellularLocation>
        <location evidence="1 6">Endoplasmic reticulum membrane</location>
        <topology evidence="1 6">Multi-pass membrane protein</topology>
    </subcellularLocation>
</comment>
<feature type="transmembrane region" description="Helical" evidence="6">
    <location>
        <begin position="123"/>
        <end position="155"/>
    </location>
</feature>
<keyword evidence="5 6" id="KW-0472">Membrane</keyword>
<dbReference type="AlphaFoldDB" id="A0AAW0PFJ3"/>
<sequence length="217" mass="24163">MASKLVDLVYWKKVRKTGIVFTGLVVGLASMFQLSAITVLSNICLGILCVTFTLRLYYKLLELLRWNPGVHPFQSYLDYDSTLTDKETVALVEEVVLLVAFAVTEIKRLLFIESVVDSIKFAVLLYLLTYVGVMTTGLTLVITVVIAMFSFPILYKKQQVRIRKITRAIKAFIKKIKSLFSSLYESVRPSSSSEEPPSKPAIGAAAAPATKQKAKSK</sequence>
<evidence type="ECO:0000256" key="7">
    <source>
        <dbReference type="SAM" id="MobiDB-lite"/>
    </source>
</evidence>
<dbReference type="PANTHER" id="PTHR45799">
    <property type="entry name" value="RETICULON-LIKE PROTEIN"/>
    <property type="match status" value="1"/>
</dbReference>
<organism evidence="9 10">
    <name type="scientific">Mugilogobius chulae</name>
    <name type="common">yellowstripe goby</name>
    <dbReference type="NCBI Taxonomy" id="88201"/>
    <lineage>
        <taxon>Eukaryota</taxon>
        <taxon>Metazoa</taxon>
        <taxon>Chordata</taxon>
        <taxon>Craniata</taxon>
        <taxon>Vertebrata</taxon>
        <taxon>Euteleostomi</taxon>
        <taxon>Actinopterygii</taxon>
        <taxon>Neopterygii</taxon>
        <taxon>Teleostei</taxon>
        <taxon>Neoteleostei</taxon>
        <taxon>Acanthomorphata</taxon>
        <taxon>Gobiaria</taxon>
        <taxon>Gobiiformes</taxon>
        <taxon>Gobioidei</taxon>
        <taxon>Gobiidae</taxon>
        <taxon>Gobionellinae</taxon>
        <taxon>Mugilogobius</taxon>
    </lineage>
</organism>
<keyword evidence="2 6" id="KW-0812">Transmembrane</keyword>
<dbReference type="EMBL" id="JBBPFD010000006">
    <property type="protein sequence ID" value="KAK7922660.1"/>
    <property type="molecule type" value="Genomic_DNA"/>
</dbReference>
<feature type="region of interest" description="Disordered" evidence="7">
    <location>
        <begin position="187"/>
        <end position="217"/>
    </location>
</feature>
<dbReference type="PROSITE" id="PS50845">
    <property type="entry name" value="RETICULON"/>
    <property type="match status" value="1"/>
</dbReference>
<dbReference type="PANTHER" id="PTHR45799:SF7">
    <property type="entry name" value="RETICULON"/>
    <property type="match status" value="1"/>
</dbReference>
<protein>
    <recommendedName>
        <fullName evidence="6">Reticulon</fullName>
    </recommendedName>
</protein>
<name>A0AAW0PFJ3_9GOBI</name>
<dbReference type="GO" id="GO:0030182">
    <property type="term" value="P:neuron differentiation"/>
    <property type="evidence" value="ECO:0007669"/>
    <property type="project" value="TreeGrafter"/>
</dbReference>
<evidence type="ECO:0000256" key="4">
    <source>
        <dbReference type="ARBA" id="ARBA00022989"/>
    </source>
</evidence>
<dbReference type="GO" id="GO:0005789">
    <property type="term" value="C:endoplasmic reticulum membrane"/>
    <property type="evidence" value="ECO:0007669"/>
    <property type="project" value="UniProtKB-SubCell"/>
</dbReference>
<evidence type="ECO:0000256" key="3">
    <source>
        <dbReference type="ARBA" id="ARBA00022824"/>
    </source>
</evidence>
<evidence type="ECO:0000259" key="8">
    <source>
        <dbReference type="PROSITE" id="PS50845"/>
    </source>
</evidence>
<dbReference type="GO" id="GO:0007420">
    <property type="term" value="P:brain development"/>
    <property type="evidence" value="ECO:0007669"/>
    <property type="project" value="TreeGrafter"/>
</dbReference>
<keyword evidence="3 6" id="KW-0256">Endoplasmic reticulum</keyword>
<keyword evidence="4 6" id="KW-1133">Transmembrane helix</keyword>
<proteinExistence type="predicted"/>
<gene>
    <name evidence="9" type="ORF">WMY93_009562</name>
</gene>
<evidence type="ECO:0000256" key="6">
    <source>
        <dbReference type="RuleBase" id="RU210713"/>
    </source>
</evidence>
<evidence type="ECO:0000256" key="2">
    <source>
        <dbReference type="ARBA" id="ARBA00022692"/>
    </source>
</evidence>
<dbReference type="GO" id="GO:0071787">
    <property type="term" value="P:endoplasmic reticulum tubular network formation"/>
    <property type="evidence" value="ECO:0007669"/>
    <property type="project" value="TreeGrafter"/>
</dbReference>